<protein>
    <recommendedName>
        <fullName evidence="4">Fungal N-terminal domain-containing protein</fullName>
    </recommendedName>
</protein>
<evidence type="ECO:0000313" key="2">
    <source>
        <dbReference type="EMBL" id="KAK8041667.1"/>
    </source>
</evidence>
<feature type="compositionally biased region" description="Polar residues" evidence="1">
    <location>
        <begin position="220"/>
        <end position="239"/>
    </location>
</feature>
<comment type="caution">
    <text evidence="2">The sequence shown here is derived from an EMBL/GenBank/DDBJ whole genome shotgun (WGS) entry which is preliminary data.</text>
</comment>
<evidence type="ECO:0000313" key="3">
    <source>
        <dbReference type="Proteomes" id="UP001444661"/>
    </source>
</evidence>
<reference evidence="2 3" key="1">
    <citation type="submission" date="2023-01" db="EMBL/GenBank/DDBJ databases">
        <title>Analysis of 21 Apiospora genomes using comparative genomics revels a genus with tremendous synthesis potential of carbohydrate active enzymes and secondary metabolites.</title>
        <authorList>
            <person name="Sorensen T."/>
        </authorList>
    </citation>
    <scope>NUCLEOTIDE SEQUENCE [LARGE SCALE GENOMIC DNA]</scope>
    <source>
        <strain evidence="2 3">CBS 33761</strain>
    </source>
</reference>
<evidence type="ECO:0008006" key="4">
    <source>
        <dbReference type="Google" id="ProtNLM"/>
    </source>
</evidence>
<evidence type="ECO:0000256" key="1">
    <source>
        <dbReference type="SAM" id="MobiDB-lite"/>
    </source>
</evidence>
<proteinExistence type="predicted"/>
<sequence>MADVLALVITAAQAAEYCLKLCGLFDRLYHATETSRSYQERLQGLTPLLRQIEQEPSFNTPEITNCTRSLAATLEPLTFLNATRSPRILSSISFVIKEKRFGRIFDSIEEKKSTLSLYIAKITLNEIRIGLRSCQQLSDTRTMDYQPDPMDEDEDDGPYLTQRQQEGVVEREQYDEQGRSTRIPWYRGAQANIMVNDINYRQILLTSGQIVTVSEHPYQHPSNNGSADPDTYGNNTQQSSVSLQRSYGIHPEQPASDANATPPNYIGNVMTGHGPMHNGHKVKRPITDERMLRITKGKVFYGNIKERRRSTRKRRGATAGRLRDSQHNGVDFQGVYPAAHDLRYEANYMNADGVMHNGDII</sequence>
<dbReference type="EMBL" id="JAQQWK010000005">
    <property type="protein sequence ID" value="KAK8041667.1"/>
    <property type="molecule type" value="Genomic_DNA"/>
</dbReference>
<keyword evidence="3" id="KW-1185">Reference proteome</keyword>
<gene>
    <name evidence="2" type="ORF">PG993_006190</name>
</gene>
<feature type="region of interest" description="Disordered" evidence="1">
    <location>
        <begin position="215"/>
        <end position="239"/>
    </location>
</feature>
<organism evidence="2 3">
    <name type="scientific">Apiospora rasikravindrae</name>
    <dbReference type="NCBI Taxonomy" id="990691"/>
    <lineage>
        <taxon>Eukaryota</taxon>
        <taxon>Fungi</taxon>
        <taxon>Dikarya</taxon>
        <taxon>Ascomycota</taxon>
        <taxon>Pezizomycotina</taxon>
        <taxon>Sordariomycetes</taxon>
        <taxon>Xylariomycetidae</taxon>
        <taxon>Amphisphaeriales</taxon>
        <taxon>Apiosporaceae</taxon>
        <taxon>Apiospora</taxon>
    </lineage>
</organism>
<feature type="region of interest" description="Disordered" evidence="1">
    <location>
        <begin position="141"/>
        <end position="176"/>
    </location>
</feature>
<dbReference type="Proteomes" id="UP001444661">
    <property type="component" value="Unassembled WGS sequence"/>
</dbReference>
<name>A0ABR1T502_9PEZI</name>
<accession>A0ABR1T502</accession>